<evidence type="ECO:0000313" key="2">
    <source>
        <dbReference type="Proteomes" id="UP000315226"/>
    </source>
</evidence>
<evidence type="ECO:0000313" key="1">
    <source>
        <dbReference type="EMBL" id="GEB57128.1"/>
    </source>
</evidence>
<comment type="caution">
    <text evidence="1">The sequence shown here is derived from an EMBL/GenBank/DDBJ whole genome shotgun (WGS) entry which is preliminary data.</text>
</comment>
<sequence>MEIYAHWLDGEHLRVSGWGPQDTSLAVMLKIQALLGHTVVLSDVQLIDSHAVQALFETEDFRSFVRGCPSFLRCTTAAPAGSDPFALVTTGLHRALEPGWLSSSFDTAEPLVRLSEAVLERGEANPGPLFARGTALGARYEEGGVIRRRLEAVAWTLHHFSREAGVPLGTSAVTRPCSYRDVLEEVAELPGLPGHDYAPVERTLAYLDEHVEPSNRHRRAVLFAQLDATDPPHRTAMWNTATQAWNAAVQRTLGTDGASPRSLPKAADIGLYLGRPTDALFEPAGPGATAPAEHGMAPGNLAAVAELGWQDIAKIHQDEVVTRRRDAFQAALRAGDAAAADDALPALLRAVRRKLPASGERPGRLAWAAAETGLGLAGAGLALGTGETLGLVGPALAFGLAAERLLRGGRNRSHIVNTLMTAGGRGTWARRGEA</sequence>
<proteinExistence type="predicted"/>
<dbReference type="AlphaFoldDB" id="A0A4Y3RJM5"/>
<keyword evidence="2" id="KW-1185">Reference proteome</keyword>
<protein>
    <submittedName>
        <fullName evidence="1">Uncharacterized protein</fullName>
    </submittedName>
</protein>
<organism evidence="1 2">
    <name type="scientific">Streptomyces gardneri</name>
    <dbReference type="NCBI Taxonomy" id="66892"/>
    <lineage>
        <taxon>Bacteria</taxon>
        <taxon>Bacillati</taxon>
        <taxon>Actinomycetota</taxon>
        <taxon>Actinomycetes</taxon>
        <taxon>Kitasatosporales</taxon>
        <taxon>Streptomycetaceae</taxon>
        <taxon>Streptomyces</taxon>
    </lineage>
</organism>
<dbReference type="EMBL" id="BJMN01000015">
    <property type="protein sequence ID" value="GEB57128.1"/>
    <property type="molecule type" value="Genomic_DNA"/>
</dbReference>
<dbReference type="Proteomes" id="UP000315226">
    <property type="component" value="Unassembled WGS sequence"/>
</dbReference>
<reference evidence="1 2" key="1">
    <citation type="submission" date="2019-06" db="EMBL/GenBank/DDBJ databases">
        <title>Whole genome shotgun sequence of Streptomyces gardneri NBRC 12865.</title>
        <authorList>
            <person name="Hosoyama A."/>
            <person name="Uohara A."/>
            <person name="Ohji S."/>
            <person name="Ichikawa N."/>
        </authorList>
    </citation>
    <scope>NUCLEOTIDE SEQUENCE [LARGE SCALE GENOMIC DNA]</scope>
    <source>
        <strain evidence="1 2">NBRC 12865</strain>
    </source>
</reference>
<accession>A0A4Y3RJM5</accession>
<gene>
    <name evidence="1" type="ORF">SGA01_27330</name>
</gene>
<name>A0A4Y3RJM5_9ACTN</name>